<sequence>MGFGNYYQICCRHHGRNVRINDRYGRSHVGRITRVTRSHVYIQTMGRRSGYGYGFYGGFGFGPVIGIALGAITGLALASLFFW</sequence>
<dbReference type="RefSeq" id="WP_057237936.1">
    <property type="nucleotide sequence ID" value="NZ_JARAOX010000109.1"/>
</dbReference>
<evidence type="ECO:0000313" key="2">
    <source>
        <dbReference type="EMBL" id="MDD9781385.1"/>
    </source>
</evidence>
<keyword evidence="1" id="KW-0812">Transmembrane</keyword>
<evidence type="ECO:0000256" key="1">
    <source>
        <dbReference type="SAM" id="Phobius"/>
    </source>
</evidence>
<protein>
    <submittedName>
        <fullName evidence="2">Uncharacterized protein</fullName>
    </submittedName>
</protein>
<gene>
    <name evidence="2" type="ORF">PVE99_03005</name>
</gene>
<dbReference type="Proteomes" id="UP001213771">
    <property type="component" value="Unassembled WGS sequence"/>
</dbReference>
<name>A0ABD4WN00_PRIMG</name>
<organism evidence="2 3">
    <name type="scientific">Priestia megaterium</name>
    <name type="common">Bacillus megaterium</name>
    <dbReference type="NCBI Taxonomy" id="1404"/>
    <lineage>
        <taxon>Bacteria</taxon>
        <taxon>Bacillati</taxon>
        <taxon>Bacillota</taxon>
        <taxon>Bacilli</taxon>
        <taxon>Bacillales</taxon>
        <taxon>Bacillaceae</taxon>
        <taxon>Priestia</taxon>
    </lineage>
</organism>
<dbReference type="EMBL" id="JARAOX010000109">
    <property type="protein sequence ID" value="MDD9781385.1"/>
    <property type="molecule type" value="Genomic_DNA"/>
</dbReference>
<keyword evidence="1" id="KW-1133">Transmembrane helix</keyword>
<dbReference type="AlphaFoldDB" id="A0ABD4WN00"/>
<proteinExistence type="predicted"/>
<evidence type="ECO:0000313" key="3">
    <source>
        <dbReference type="Proteomes" id="UP001213771"/>
    </source>
</evidence>
<keyword evidence="1" id="KW-0472">Membrane</keyword>
<feature type="transmembrane region" description="Helical" evidence="1">
    <location>
        <begin position="53"/>
        <end position="82"/>
    </location>
</feature>
<comment type="caution">
    <text evidence="2">The sequence shown here is derived from an EMBL/GenBank/DDBJ whole genome shotgun (WGS) entry which is preliminary data.</text>
</comment>
<accession>A0ABD4WN00</accession>
<reference evidence="2 3" key="1">
    <citation type="submission" date="2023-02" db="EMBL/GenBank/DDBJ databases">
        <authorList>
            <person name="Olszewska D."/>
        </authorList>
    </citation>
    <scope>NUCLEOTIDE SEQUENCE [LARGE SCALE GENOMIC DNA]</scope>
    <source>
        <strain evidence="2 3">FDU301</strain>
    </source>
</reference>